<dbReference type="SUPFAM" id="SSF54534">
    <property type="entry name" value="FKBP-like"/>
    <property type="match status" value="1"/>
</dbReference>
<dbReference type="SUPFAM" id="SSF109998">
    <property type="entry name" value="Triger factor/SurA peptide-binding domain-like"/>
    <property type="match status" value="1"/>
</dbReference>
<dbReference type="PANTHER" id="PTHR30560:SF3">
    <property type="entry name" value="TRIGGER FACTOR-LIKE PROTEIN TIG, CHLOROPLASTIC"/>
    <property type="match status" value="1"/>
</dbReference>
<protein>
    <recommendedName>
        <fullName evidence="4 12">Trigger factor</fullName>
        <shortName evidence="12">TF</shortName>
        <ecNumber evidence="3 12">5.2.1.8</ecNumber>
    </recommendedName>
    <alternativeName>
        <fullName evidence="11 12">PPIase</fullName>
    </alternativeName>
</protein>
<evidence type="ECO:0000256" key="9">
    <source>
        <dbReference type="ARBA" id="ARBA00023306"/>
    </source>
</evidence>
<evidence type="ECO:0000256" key="14">
    <source>
        <dbReference type="RuleBase" id="RU003914"/>
    </source>
</evidence>
<sequence>MSLQVEKLEKNMAKLTIEVSAEELEKALDEAYRKNKNRISIPGFRKGKAPRRMIEQVYGREVFYEDAANALIPQAYDSALEECEESIVSSPKIEVTQIEAGKPFVFTAEVALKPEVTLGKYKGVKVDKMDVEVTDEEVEAEIGRERESNARTITVEDRPVQDKDMTVIDFEGFVDGVAFEGGKGENYPLTIGSGAFIPGFEEGLIGAQIGEEVEVNVTFPEDYQASELAGKPAVFKCTVKEIKEKELPELDDEFASEVSEFDTMAEYREDVKKKLGDRKAAEAKSAKEDAVIDAVIAEAQMEIPDAMLETQQRQMVDEFAQRIQSQGLSMDQYMQFTGLTADKMLEQVKPQALKRIQSRLVMEAVAAAEKIEASEEEFEEEVKVMGEAYQLEPEKVKELLGENGKKQVKEDICIKKAVDFVVENAKETKASKTKAQKAEEEAKEEA</sequence>
<dbReference type="GO" id="GO:0043022">
    <property type="term" value="F:ribosome binding"/>
    <property type="evidence" value="ECO:0007669"/>
    <property type="project" value="TreeGrafter"/>
</dbReference>
<evidence type="ECO:0000256" key="12">
    <source>
        <dbReference type="HAMAP-Rule" id="MF_00303"/>
    </source>
</evidence>
<dbReference type="Gene3D" id="3.10.50.40">
    <property type="match status" value="1"/>
</dbReference>
<comment type="domain">
    <text evidence="12">Consists of 3 domains; the N-terminus binds the ribosome, the middle domain has PPIase activity, while the C-terminus has intrinsic chaperone activity on its own.</text>
</comment>
<name>A0A9D1UBL6_9FIRM</name>
<evidence type="ECO:0000313" key="17">
    <source>
        <dbReference type="EMBL" id="HIW80445.1"/>
    </source>
</evidence>
<evidence type="ECO:0000256" key="7">
    <source>
        <dbReference type="ARBA" id="ARBA00023186"/>
    </source>
</evidence>
<evidence type="ECO:0000256" key="2">
    <source>
        <dbReference type="ARBA" id="ARBA00005464"/>
    </source>
</evidence>
<evidence type="ECO:0000256" key="6">
    <source>
        <dbReference type="ARBA" id="ARBA00023110"/>
    </source>
</evidence>
<keyword evidence="8 12" id="KW-0413">Isomerase</keyword>
<dbReference type="GO" id="GO:0003755">
    <property type="term" value="F:peptidyl-prolyl cis-trans isomerase activity"/>
    <property type="evidence" value="ECO:0007669"/>
    <property type="project" value="UniProtKB-UniRule"/>
</dbReference>
<comment type="catalytic activity">
    <reaction evidence="1 12 13">
        <text>[protein]-peptidylproline (omega=180) = [protein]-peptidylproline (omega=0)</text>
        <dbReference type="Rhea" id="RHEA:16237"/>
        <dbReference type="Rhea" id="RHEA-COMP:10747"/>
        <dbReference type="Rhea" id="RHEA-COMP:10748"/>
        <dbReference type="ChEBI" id="CHEBI:83833"/>
        <dbReference type="ChEBI" id="CHEBI:83834"/>
        <dbReference type="EC" id="5.2.1.8"/>
    </reaction>
</comment>
<evidence type="ECO:0000259" key="16">
    <source>
        <dbReference type="PROSITE" id="PS50059"/>
    </source>
</evidence>
<dbReference type="Pfam" id="PF05698">
    <property type="entry name" value="Trigger_C"/>
    <property type="match status" value="1"/>
</dbReference>
<dbReference type="InterPro" id="IPR001179">
    <property type="entry name" value="PPIase_FKBP_dom"/>
</dbReference>
<dbReference type="GO" id="GO:0015031">
    <property type="term" value="P:protein transport"/>
    <property type="evidence" value="ECO:0007669"/>
    <property type="project" value="UniProtKB-UniRule"/>
</dbReference>
<dbReference type="InterPro" id="IPR027304">
    <property type="entry name" value="Trigger_fact/SurA_dom_sf"/>
</dbReference>
<dbReference type="InterPro" id="IPR036611">
    <property type="entry name" value="Trigger_fac_ribosome-bd_sf"/>
</dbReference>
<dbReference type="Gene3D" id="3.30.70.1050">
    <property type="entry name" value="Trigger factor ribosome-binding domain"/>
    <property type="match status" value="1"/>
</dbReference>
<dbReference type="PIRSF" id="PIRSF003095">
    <property type="entry name" value="Trigger_factor"/>
    <property type="match status" value="1"/>
</dbReference>
<dbReference type="NCBIfam" id="TIGR00115">
    <property type="entry name" value="tig"/>
    <property type="match status" value="1"/>
</dbReference>
<keyword evidence="7 12" id="KW-0143">Chaperone</keyword>
<dbReference type="Proteomes" id="UP000824265">
    <property type="component" value="Unassembled WGS sequence"/>
</dbReference>
<comment type="function">
    <text evidence="10 12">Involved in protein export. Acts as a chaperone by maintaining the newly synthesized protein in an open conformation. Functions as a peptidyl-prolyl cis-trans isomerase.</text>
</comment>
<reference evidence="17" key="2">
    <citation type="submission" date="2021-04" db="EMBL/GenBank/DDBJ databases">
        <authorList>
            <person name="Gilroy R."/>
        </authorList>
    </citation>
    <scope>NUCLEOTIDE SEQUENCE</scope>
    <source>
        <strain evidence="17">CHK195-6426</strain>
    </source>
</reference>
<keyword evidence="9 12" id="KW-0131">Cell cycle</keyword>
<dbReference type="HAMAP" id="MF_00303">
    <property type="entry name" value="Trigger_factor_Tig"/>
    <property type="match status" value="1"/>
</dbReference>
<dbReference type="PROSITE" id="PS50059">
    <property type="entry name" value="FKBP_PPIASE"/>
    <property type="match status" value="1"/>
</dbReference>
<dbReference type="Pfam" id="PF00254">
    <property type="entry name" value="FKBP_C"/>
    <property type="match status" value="1"/>
</dbReference>
<evidence type="ECO:0000256" key="15">
    <source>
        <dbReference type="SAM" id="MobiDB-lite"/>
    </source>
</evidence>
<comment type="subcellular location">
    <subcellularLocation>
        <location evidence="12">Cytoplasm</location>
    </subcellularLocation>
    <text evidence="12">About half TF is bound to the ribosome near the polypeptide exit tunnel while the other half is free in the cytoplasm.</text>
</comment>
<dbReference type="FunFam" id="3.10.50.40:FF:000001">
    <property type="entry name" value="Trigger factor"/>
    <property type="match status" value="1"/>
</dbReference>
<evidence type="ECO:0000256" key="11">
    <source>
        <dbReference type="ARBA" id="ARBA00029986"/>
    </source>
</evidence>
<evidence type="ECO:0000256" key="1">
    <source>
        <dbReference type="ARBA" id="ARBA00000971"/>
    </source>
</evidence>
<dbReference type="InterPro" id="IPR008881">
    <property type="entry name" value="Trigger_fac_ribosome-bd_bac"/>
</dbReference>
<evidence type="ECO:0000256" key="3">
    <source>
        <dbReference type="ARBA" id="ARBA00013194"/>
    </source>
</evidence>
<evidence type="ECO:0000313" key="18">
    <source>
        <dbReference type="Proteomes" id="UP000824265"/>
    </source>
</evidence>
<dbReference type="AlphaFoldDB" id="A0A9D1UBL6"/>
<dbReference type="InterPro" id="IPR037041">
    <property type="entry name" value="Trigger_fac_C_sf"/>
</dbReference>
<dbReference type="SUPFAM" id="SSF102735">
    <property type="entry name" value="Trigger factor ribosome-binding domain"/>
    <property type="match status" value="1"/>
</dbReference>
<dbReference type="InterPro" id="IPR008880">
    <property type="entry name" value="Trigger_fac_C"/>
</dbReference>
<evidence type="ECO:0000256" key="8">
    <source>
        <dbReference type="ARBA" id="ARBA00023235"/>
    </source>
</evidence>
<keyword evidence="6 12" id="KW-0697">Rotamase</keyword>
<dbReference type="EMBL" id="DXGH01000012">
    <property type="protein sequence ID" value="HIW80445.1"/>
    <property type="molecule type" value="Genomic_DNA"/>
</dbReference>
<evidence type="ECO:0000256" key="4">
    <source>
        <dbReference type="ARBA" id="ARBA00016902"/>
    </source>
</evidence>
<evidence type="ECO:0000256" key="5">
    <source>
        <dbReference type="ARBA" id="ARBA00022618"/>
    </source>
</evidence>
<organism evidence="17 18">
    <name type="scientific">Candidatus Acetatifactor stercoripullorum</name>
    <dbReference type="NCBI Taxonomy" id="2838414"/>
    <lineage>
        <taxon>Bacteria</taxon>
        <taxon>Bacillati</taxon>
        <taxon>Bacillota</taxon>
        <taxon>Clostridia</taxon>
        <taxon>Lachnospirales</taxon>
        <taxon>Lachnospiraceae</taxon>
        <taxon>Acetatifactor</taxon>
    </lineage>
</organism>
<dbReference type="GO" id="GO:0005737">
    <property type="term" value="C:cytoplasm"/>
    <property type="evidence" value="ECO:0007669"/>
    <property type="project" value="UniProtKB-SubCell"/>
</dbReference>
<evidence type="ECO:0000256" key="13">
    <source>
        <dbReference type="PROSITE-ProRule" id="PRU00277"/>
    </source>
</evidence>
<reference evidence="17" key="1">
    <citation type="journal article" date="2021" name="PeerJ">
        <title>Extensive microbial diversity within the chicken gut microbiome revealed by metagenomics and culture.</title>
        <authorList>
            <person name="Gilroy R."/>
            <person name="Ravi A."/>
            <person name="Getino M."/>
            <person name="Pursley I."/>
            <person name="Horton D.L."/>
            <person name="Alikhan N.F."/>
            <person name="Baker D."/>
            <person name="Gharbi K."/>
            <person name="Hall N."/>
            <person name="Watson M."/>
            <person name="Adriaenssens E.M."/>
            <person name="Foster-Nyarko E."/>
            <person name="Jarju S."/>
            <person name="Secka A."/>
            <person name="Antonio M."/>
            <person name="Oren A."/>
            <person name="Chaudhuri R.R."/>
            <person name="La Ragione R."/>
            <person name="Hildebrand F."/>
            <person name="Pallen M.J."/>
        </authorList>
    </citation>
    <scope>NUCLEOTIDE SEQUENCE</scope>
    <source>
        <strain evidence="17">CHK195-6426</strain>
    </source>
</reference>
<dbReference type="GO" id="GO:0044183">
    <property type="term" value="F:protein folding chaperone"/>
    <property type="evidence" value="ECO:0007669"/>
    <property type="project" value="TreeGrafter"/>
</dbReference>
<keyword evidence="12" id="KW-0963">Cytoplasm</keyword>
<dbReference type="Gene3D" id="1.10.3120.10">
    <property type="entry name" value="Trigger factor, C-terminal domain"/>
    <property type="match status" value="1"/>
</dbReference>
<comment type="similarity">
    <text evidence="2 12 14">Belongs to the FKBP-type PPIase family. Tig subfamily.</text>
</comment>
<feature type="region of interest" description="Disordered" evidence="15">
    <location>
        <begin position="426"/>
        <end position="446"/>
    </location>
</feature>
<dbReference type="EC" id="5.2.1.8" evidence="3 12"/>
<gene>
    <name evidence="12 17" type="primary">tig</name>
    <name evidence="17" type="ORF">H9742_02785</name>
</gene>
<comment type="caution">
    <text evidence="17">The sequence shown here is derived from an EMBL/GenBank/DDBJ whole genome shotgun (WGS) entry which is preliminary data.</text>
</comment>
<dbReference type="GO" id="GO:0051301">
    <property type="term" value="P:cell division"/>
    <property type="evidence" value="ECO:0007669"/>
    <property type="project" value="UniProtKB-KW"/>
</dbReference>
<dbReference type="Pfam" id="PF05697">
    <property type="entry name" value="Trigger_N"/>
    <property type="match status" value="1"/>
</dbReference>
<feature type="domain" description="PPIase FKBP-type" evidence="16">
    <location>
        <begin position="163"/>
        <end position="251"/>
    </location>
</feature>
<keyword evidence="5 12" id="KW-0132">Cell division</keyword>
<evidence type="ECO:0000256" key="10">
    <source>
        <dbReference type="ARBA" id="ARBA00024849"/>
    </source>
</evidence>
<proteinExistence type="inferred from homology"/>
<dbReference type="GO" id="GO:0043335">
    <property type="term" value="P:protein unfolding"/>
    <property type="evidence" value="ECO:0007669"/>
    <property type="project" value="TreeGrafter"/>
</dbReference>
<dbReference type="GO" id="GO:0051083">
    <property type="term" value="P:'de novo' cotranslational protein folding"/>
    <property type="evidence" value="ECO:0007669"/>
    <property type="project" value="TreeGrafter"/>
</dbReference>
<dbReference type="InterPro" id="IPR046357">
    <property type="entry name" value="PPIase_dom_sf"/>
</dbReference>
<dbReference type="PANTHER" id="PTHR30560">
    <property type="entry name" value="TRIGGER FACTOR CHAPERONE AND PEPTIDYL-PROLYL CIS/TRANS ISOMERASE"/>
    <property type="match status" value="1"/>
</dbReference>
<accession>A0A9D1UBL6</accession>
<dbReference type="InterPro" id="IPR005215">
    <property type="entry name" value="Trig_fac"/>
</dbReference>